<evidence type="ECO:0000313" key="13">
    <source>
        <dbReference type="Proteomes" id="UP001566132"/>
    </source>
</evidence>
<evidence type="ECO:0000256" key="9">
    <source>
        <dbReference type="ARBA" id="ARBA00056455"/>
    </source>
</evidence>
<evidence type="ECO:0000256" key="1">
    <source>
        <dbReference type="ARBA" id="ARBA00004141"/>
    </source>
</evidence>
<dbReference type="PANTHER" id="PTHR19139:SF291">
    <property type="entry name" value="AQUAPORIN"/>
    <property type="match status" value="1"/>
</dbReference>
<evidence type="ECO:0000256" key="2">
    <source>
        <dbReference type="ARBA" id="ARBA00006175"/>
    </source>
</evidence>
<evidence type="ECO:0000256" key="10">
    <source>
        <dbReference type="RuleBase" id="RU000477"/>
    </source>
</evidence>
<dbReference type="GO" id="GO:0015250">
    <property type="term" value="F:water channel activity"/>
    <property type="evidence" value="ECO:0007669"/>
    <property type="project" value="UniProtKB-ARBA"/>
</dbReference>
<comment type="subcellular location">
    <subcellularLocation>
        <location evidence="1">Membrane</location>
        <topology evidence="1">Multi-pass membrane protein</topology>
    </subcellularLocation>
</comment>
<dbReference type="InterPro" id="IPR023271">
    <property type="entry name" value="Aquaporin-like"/>
</dbReference>
<evidence type="ECO:0000256" key="7">
    <source>
        <dbReference type="ARBA" id="ARBA00022989"/>
    </source>
</evidence>
<dbReference type="NCBIfam" id="TIGR00861">
    <property type="entry name" value="MIP"/>
    <property type="match status" value="1"/>
</dbReference>
<dbReference type="InterPro" id="IPR022357">
    <property type="entry name" value="MIP_CS"/>
</dbReference>
<comment type="caution">
    <text evidence="12">The sequence shown here is derived from an EMBL/GenBank/DDBJ whole genome shotgun (WGS) entry which is preliminary data.</text>
</comment>
<keyword evidence="13" id="KW-1185">Reference proteome</keyword>
<name>A0ABD1F7X4_HYPHA</name>
<evidence type="ECO:0000256" key="4">
    <source>
        <dbReference type="ARBA" id="ARBA00022448"/>
    </source>
</evidence>
<dbReference type="EMBL" id="JBDJPC010000002">
    <property type="protein sequence ID" value="KAL1512602.1"/>
    <property type="molecule type" value="Genomic_DNA"/>
</dbReference>
<dbReference type="GO" id="GO:0005886">
    <property type="term" value="C:plasma membrane"/>
    <property type="evidence" value="ECO:0007669"/>
    <property type="project" value="UniProtKB-ARBA"/>
</dbReference>
<evidence type="ECO:0000256" key="6">
    <source>
        <dbReference type="ARBA" id="ARBA00022737"/>
    </source>
</evidence>
<dbReference type="AlphaFoldDB" id="A0ABD1F7X4"/>
<proteinExistence type="inferred from homology"/>
<sequence length="248" mass="26325">MSDVKGSTGNGNIVGLHEFSENTALWKMLIGEFLGTLILVLIGCGSCISITSHVQIALTFGLVLATLAQAIGHISGCHVNPAVTLSFFVTGEINLIRSTLFIIVQCIGAIAGAAILKSLLPNDMVQGNLGLTKVAPGISSVNGMFFELILTFVFIFVIHAVCDGRRNDIKGSPALAIGLALATVHLSGIHFTGSSVNPARTLGPSVIMNFWTDQWVYWVGPIVGGVLAGLTYRFIFKVQKGENDSYDF</sequence>
<keyword evidence="5 10" id="KW-0812">Transmembrane</keyword>
<gene>
    <name evidence="12" type="ORF">ABEB36_002165</name>
</gene>
<dbReference type="PANTHER" id="PTHR19139">
    <property type="entry name" value="AQUAPORIN TRANSPORTER"/>
    <property type="match status" value="1"/>
</dbReference>
<keyword evidence="7 11" id="KW-1133">Transmembrane helix</keyword>
<protein>
    <submittedName>
        <fullName evidence="12">Uncharacterized protein</fullName>
    </submittedName>
</protein>
<dbReference type="InterPro" id="IPR000425">
    <property type="entry name" value="MIP"/>
</dbReference>
<dbReference type="InterPro" id="IPR034294">
    <property type="entry name" value="Aquaporin_transptr"/>
</dbReference>
<dbReference type="Pfam" id="PF00230">
    <property type="entry name" value="MIP"/>
    <property type="match status" value="1"/>
</dbReference>
<dbReference type="PRINTS" id="PR00783">
    <property type="entry name" value="MINTRINSICP"/>
</dbReference>
<dbReference type="Proteomes" id="UP001566132">
    <property type="component" value="Unassembled WGS sequence"/>
</dbReference>
<feature type="transmembrane region" description="Helical" evidence="11">
    <location>
        <begin position="174"/>
        <end position="195"/>
    </location>
</feature>
<dbReference type="FunFam" id="1.20.1080.10:FF:000009">
    <property type="entry name" value="aquaporin-4 isoform X1"/>
    <property type="match status" value="1"/>
</dbReference>
<comment type="function">
    <text evidence="9">Forms a water-specific channel.</text>
</comment>
<evidence type="ECO:0000256" key="3">
    <source>
        <dbReference type="ARBA" id="ARBA00011881"/>
    </source>
</evidence>
<dbReference type="SUPFAM" id="SSF81338">
    <property type="entry name" value="Aquaporin-like"/>
    <property type="match status" value="1"/>
</dbReference>
<keyword evidence="6" id="KW-0677">Repeat</keyword>
<keyword evidence="8 11" id="KW-0472">Membrane</keyword>
<evidence type="ECO:0000256" key="5">
    <source>
        <dbReference type="ARBA" id="ARBA00022692"/>
    </source>
</evidence>
<feature type="transmembrane region" description="Helical" evidence="11">
    <location>
        <begin position="100"/>
        <end position="120"/>
    </location>
</feature>
<comment type="similarity">
    <text evidence="2 10">Belongs to the MIP/aquaporin (TC 1.A.8) family.</text>
</comment>
<dbReference type="Gene3D" id="1.20.1080.10">
    <property type="entry name" value="Glycerol uptake facilitator protein"/>
    <property type="match status" value="1"/>
</dbReference>
<organism evidence="12 13">
    <name type="scientific">Hypothenemus hampei</name>
    <name type="common">Coffee berry borer</name>
    <dbReference type="NCBI Taxonomy" id="57062"/>
    <lineage>
        <taxon>Eukaryota</taxon>
        <taxon>Metazoa</taxon>
        <taxon>Ecdysozoa</taxon>
        <taxon>Arthropoda</taxon>
        <taxon>Hexapoda</taxon>
        <taxon>Insecta</taxon>
        <taxon>Pterygota</taxon>
        <taxon>Neoptera</taxon>
        <taxon>Endopterygota</taxon>
        <taxon>Coleoptera</taxon>
        <taxon>Polyphaga</taxon>
        <taxon>Cucujiformia</taxon>
        <taxon>Curculionidae</taxon>
        <taxon>Scolytinae</taxon>
        <taxon>Hypothenemus</taxon>
    </lineage>
</organism>
<evidence type="ECO:0000256" key="11">
    <source>
        <dbReference type="SAM" id="Phobius"/>
    </source>
</evidence>
<dbReference type="CDD" id="cd00333">
    <property type="entry name" value="MIP"/>
    <property type="match status" value="1"/>
</dbReference>
<dbReference type="PROSITE" id="PS00221">
    <property type="entry name" value="MIP"/>
    <property type="match status" value="1"/>
</dbReference>
<feature type="transmembrane region" description="Helical" evidence="11">
    <location>
        <begin position="29"/>
        <end position="51"/>
    </location>
</feature>
<feature type="transmembrane region" description="Helical" evidence="11">
    <location>
        <begin position="140"/>
        <end position="162"/>
    </location>
</feature>
<dbReference type="GO" id="GO:0048878">
    <property type="term" value="P:chemical homeostasis"/>
    <property type="evidence" value="ECO:0007669"/>
    <property type="project" value="UniProtKB-ARBA"/>
</dbReference>
<feature type="transmembrane region" description="Helical" evidence="11">
    <location>
        <begin position="215"/>
        <end position="235"/>
    </location>
</feature>
<comment type="subunit">
    <text evidence="3">Homotetramer.</text>
</comment>
<keyword evidence="4 10" id="KW-0813">Transport</keyword>
<accession>A0ABD1F7X4</accession>
<evidence type="ECO:0000256" key="8">
    <source>
        <dbReference type="ARBA" id="ARBA00023136"/>
    </source>
</evidence>
<evidence type="ECO:0000313" key="12">
    <source>
        <dbReference type="EMBL" id="KAL1512602.1"/>
    </source>
</evidence>
<reference evidence="12 13" key="1">
    <citation type="submission" date="2024-05" db="EMBL/GenBank/DDBJ databases">
        <title>Genetic variation in Jamaican populations of the coffee berry borer (Hypothenemus hampei).</title>
        <authorList>
            <person name="Errbii M."/>
            <person name="Myrie A."/>
        </authorList>
    </citation>
    <scope>NUCLEOTIDE SEQUENCE [LARGE SCALE GENOMIC DNA]</scope>
    <source>
        <strain evidence="12">JA-Hopewell-2020-01-JO</strain>
        <tissue evidence="12">Whole body</tissue>
    </source>
</reference>